<evidence type="ECO:0000256" key="1">
    <source>
        <dbReference type="SAM" id="Phobius"/>
    </source>
</evidence>
<comment type="caution">
    <text evidence="2">The sequence shown here is derived from an EMBL/GenBank/DDBJ whole genome shotgun (WGS) entry which is preliminary data.</text>
</comment>
<accession>A0ABR4ERY9</accession>
<organism evidence="2 3">
    <name type="scientific">Diaporthe vaccinii</name>
    <dbReference type="NCBI Taxonomy" id="105482"/>
    <lineage>
        <taxon>Eukaryota</taxon>
        <taxon>Fungi</taxon>
        <taxon>Dikarya</taxon>
        <taxon>Ascomycota</taxon>
        <taxon>Pezizomycotina</taxon>
        <taxon>Sordariomycetes</taxon>
        <taxon>Sordariomycetidae</taxon>
        <taxon>Diaporthales</taxon>
        <taxon>Diaporthaceae</taxon>
        <taxon>Diaporthe</taxon>
        <taxon>Diaporthe eres species complex</taxon>
    </lineage>
</organism>
<evidence type="ECO:0000313" key="3">
    <source>
        <dbReference type="Proteomes" id="UP001600888"/>
    </source>
</evidence>
<protein>
    <recommendedName>
        <fullName evidence="4">ATP synthase F0 subunit 8</fullName>
    </recommendedName>
</protein>
<keyword evidence="1" id="KW-0472">Membrane</keyword>
<dbReference type="Proteomes" id="UP001600888">
    <property type="component" value="Unassembled WGS sequence"/>
</dbReference>
<dbReference type="EMBL" id="JBAWTH010000032">
    <property type="protein sequence ID" value="KAL2285204.1"/>
    <property type="molecule type" value="Genomic_DNA"/>
</dbReference>
<reference evidence="2 3" key="1">
    <citation type="submission" date="2024-03" db="EMBL/GenBank/DDBJ databases">
        <title>A high-quality draft genome sequence of Diaporthe vaccinii, a causative agent of upright dieback and viscid rot disease in cranberry plants.</title>
        <authorList>
            <person name="Sarrasin M."/>
            <person name="Lang B.F."/>
            <person name="Burger G."/>
        </authorList>
    </citation>
    <scope>NUCLEOTIDE SEQUENCE [LARGE SCALE GENOMIC DNA]</scope>
    <source>
        <strain evidence="2 3">IS7</strain>
    </source>
</reference>
<name>A0ABR4ERY9_9PEZI</name>
<sequence>MAPAPVPAPAIHPTWSLVMSWFVLDFLSLLLISATSFTCLLAPRYLPLPHKNIHTHTQHIIIIIMADQRPAP</sequence>
<keyword evidence="1" id="KW-0812">Transmembrane</keyword>
<feature type="transmembrane region" description="Helical" evidence="1">
    <location>
        <begin position="20"/>
        <end position="42"/>
    </location>
</feature>
<gene>
    <name evidence="2" type="ORF">FJTKL_08421</name>
</gene>
<proteinExistence type="predicted"/>
<keyword evidence="3" id="KW-1185">Reference proteome</keyword>
<evidence type="ECO:0008006" key="4">
    <source>
        <dbReference type="Google" id="ProtNLM"/>
    </source>
</evidence>
<evidence type="ECO:0000313" key="2">
    <source>
        <dbReference type="EMBL" id="KAL2285204.1"/>
    </source>
</evidence>
<keyword evidence="1" id="KW-1133">Transmembrane helix</keyword>